<sequence length="65" mass="7147">MKSHTKKLGRTPIVILALFSFALVFSVFLTWAADSPAPTFCEIVDITAPVFAETGEGIEIDIRYT</sequence>
<organism evidence="1">
    <name type="scientific">marine sediment metagenome</name>
    <dbReference type="NCBI Taxonomy" id="412755"/>
    <lineage>
        <taxon>unclassified sequences</taxon>
        <taxon>metagenomes</taxon>
        <taxon>ecological metagenomes</taxon>
    </lineage>
</organism>
<comment type="caution">
    <text evidence="1">The sequence shown here is derived from an EMBL/GenBank/DDBJ whole genome shotgun (WGS) entry which is preliminary data.</text>
</comment>
<reference evidence="1" key="1">
    <citation type="journal article" date="2014" name="Front. Microbiol.">
        <title>High frequency of phylogenetically diverse reductive dehalogenase-homologous genes in deep subseafloor sedimentary metagenomes.</title>
        <authorList>
            <person name="Kawai M."/>
            <person name="Futagami T."/>
            <person name="Toyoda A."/>
            <person name="Takaki Y."/>
            <person name="Nishi S."/>
            <person name="Hori S."/>
            <person name="Arai W."/>
            <person name="Tsubouchi T."/>
            <person name="Morono Y."/>
            <person name="Uchiyama I."/>
            <person name="Ito T."/>
            <person name="Fujiyama A."/>
            <person name="Inagaki F."/>
            <person name="Takami H."/>
        </authorList>
    </citation>
    <scope>NUCLEOTIDE SEQUENCE</scope>
    <source>
        <strain evidence="1">Expedition CK06-06</strain>
    </source>
</reference>
<dbReference type="EMBL" id="BART01018556">
    <property type="protein sequence ID" value="GAG75797.1"/>
    <property type="molecule type" value="Genomic_DNA"/>
</dbReference>
<name>X1B389_9ZZZZ</name>
<dbReference type="AlphaFoldDB" id="X1B389"/>
<evidence type="ECO:0000313" key="1">
    <source>
        <dbReference type="EMBL" id="GAG75797.1"/>
    </source>
</evidence>
<gene>
    <name evidence="1" type="ORF">S01H4_35000</name>
</gene>
<accession>X1B389</accession>
<feature type="non-terminal residue" evidence="1">
    <location>
        <position position="65"/>
    </location>
</feature>
<proteinExistence type="predicted"/>
<protein>
    <submittedName>
        <fullName evidence="1">Uncharacterized protein</fullName>
    </submittedName>
</protein>